<dbReference type="InterPro" id="IPR013083">
    <property type="entry name" value="Znf_RING/FYVE/PHD"/>
</dbReference>
<feature type="region of interest" description="Disordered" evidence="4">
    <location>
        <begin position="129"/>
        <end position="160"/>
    </location>
</feature>
<feature type="compositionally biased region" description="Acidic residues" evidence="4">
    <location>
        <begin position="129"/>
        <end position="151"/>
    </location>
</feature>
<dbReference type="AlphaFoldDB" id="A0A6C0L896"/>
<reference evidence="6" key="1">
    <citation type="journal article" date="2020" name="Nature">
        <title>Giant virus diversity and host interactions through global metagenomics.</title>
        <authorList>
            <person name="Schulz F."/>
            <person name="Roux S."/>
            <person name="Paez-Espino D."/>
            <person name="Jungbluth S."/>
            <person name="Walsh D.A."/>
            <person name="Denef V.J."/>
            <person name="McMahon K.D."/>
            <person name="Konstantinidis K.T."/>
            <person name="Eloe-Fadrosh E.A."/>
            <person name="Kyrpides N.C."/>
            <person name="Woyke T."/>
        </authorList>
    </citation>
    <scope>NUCLEOTIDE SEQUENCE</scope>
    <source>
        <strain evidence="6">GVMAG-M-3300027759-42</strain>
    </source>
</reference>
<dbReference type="GO" id="GO:0008270">
    <property type="term" value="F:zinc ion binding"/>
    <property type="evidence" value="ECO:0007669"/>
    <property type="project" value="UniProtKB-KW"/>
</dbReference>
<evidence type="ECO:0000256" key="2">
    <source>
        <dbReference type="ARBA" id="ARBA00022771"/>
    </source>
</evidence>
<evidence type="ECO:0000259" key="5">
    <source>
        <dbReference type="PROSITE" id="PS50089"/>
    </source>
</evidence>
<dbReference type="PROSITE" id="PS00518">
    <property type="entry name" value="ZF_RING_1"/>
    <property type="match status" value="1"/>
</dbReference>
<proteinExistence type="predicted"/>
<evidence type="ECO:0000256" key="1">
    <source>
        <dbReference type="ARBA" id="ARBA00022723"/>
    </source>
</evidence>
<feature type="domain" description="RING-type" evidence="5">
    <location>
        <begin position="81"/>
        <end position="121"/>
    </location>
</feature>
<dbReference type="PROSITE" id="PS50089">
    <property type="entry name" value="ZF_RING_2"/>
    <property type="match status" value="1"/>
</dbReference>
<evidence type="ECO:0000313" key="6">
    <source>
        <dbReference type="EMBL" id="QHU26657.1"/>
    </source>
</evidence>
<dbReference type="SUPFAM" id="SSF57850">
    <property type="entry name" value="RING/U-box"/>
    <property type="match status" value="1"/>
</dbReference>
<sequence length="243" mass="26622">MSSCSGCFPIYQANQTAHMESGGCLYVDEDVFCQPVNLLSQFESSNVDASAAYAPAVDNESASASGSEVSCFDSVGTGTECCICYEIIGKKNNCVTDCGHVFCFKCLATAMAHNNSCPCCRAPLTDMPDDEDDDSDYEEDEEEDSDDDDDEIHVNKEYDGDVEDMVTRMEAKGVTMLDIVSLLFSKFSKKDEKYTKEYVRALCDTINQISEETENESKEREVMGGEDAPILSRLGGPVVEFVA</sequence>
<dbReference type="InterPro" id="IPR017907">
    <property type="entry name" value="Znf_RING_CS"/>
</dbReference>
<organism evidence="6">
    <name type="scientific">viral metagenome</name>
    <dbReference type="NCBI Taxonomy" id="1070528"/>
    <lineage>
        <taxon>unclassified sequences</taxon>
        <taxon>metagenomes</taxon>
        <taxon>organismal metagenomes</taxon>
    </lineage>
</organism>
<dbReference type="PANTHER" id="PTHR12109">
    <property type="entry name" value="RING FINGER PROTEIN 141-RELATED"/>
    <property type="match status" value="1"/>
</dbReference>
<dbReference type="InterPro" id="IPR047126">
    <property type="entry name" value="RNF141-like"/>
</dbReference>
<dbReference type="Gene3D" id="3.30.40.10">
    <property type="entry name" value="Zinc/RING finger domain, C3HC4 (zinc finger)"/>
    <property type="match status" value="1"/>
</dbReference>
<protein>
    <recommendedName>
        <fullName evidence="5">RING-type domain-containing protein</fullName>
    </recommendedName>
</protein>
<dbReference type="EMBL" id="MN740443">
    <property type="protein sequence ID" value="QHU26657.1"/>
    <property type="molecule type" value="Genomic_DNA"/>
</dbReference>
<dbReference type="InterPro" id="IPR001841">
    <property type="entry name" value="Znf_RING"/>
</dbReference>
<accession>A0A6C0L896</accession>
<keyword evidence="3" id="KW-0862">Zinc</keyword>
<evidence type="ECO:0000256" key="4">
    <source>
        <dbReference type="SAM" id="MobiDB-lite"/>
    </source>
</evidence>
<dbReference type="PANTHER" id="PTHR12109:SF5">
    <property type="entry name" value="RING-TYPE DOMAIN-CONTAINING PROTEIN"/>
    <property type="match status" value="1"/>
</dbReference>
<evidence type="ECO:0000256" key="3">
    <source>
        <dbReference type="ARBA" id="ARBA00022833"/>
    </source>
</evidence>
<keyword evidence="1" id="KW-0479">Metal-binding</keyword>
<dbReference type="Pfam" id="PF13639">
    <property type="entry name" value="zf-RING_2"/>
    <property type="match status" value="1"/>
</dbReference>
<keyword evidence="2" id="KW-0863">Zinc-finger</keyword>
<dbReference type="SMART" id="SM00184">
    <property type="entry name" value="RING"/>
    <property type="match status" value="1"/>
</dbReference>
<name>A0A6C0L896_9ZZZZ</name>